<evidence type="ECO:0000256" key="8">
    <source>
        <dbReference type="SAM" id="Phobius"/>
    </source>
</evidence>
<dbReference type="SUPFAM" id="SSF49265">
    <property type="entry name" value="Fibronectin type III"/>
    <property type="match status" value="2"/>
</dbReference>
<reference evidence="10" key="1">
    <citation type="submission" date="2023-07" db="EMBL/GenBank/DDBJ databases">
        <title>Chromosome-level Genome Assembly of Striped Snakehead (Channa striata).</title>
        <authorList>
            <person name="Liu H."/>
        </authorList>
    </citation>
    <scope>NUCLEOTIDE SEQUENCE</scope>
    <source>
        <strain evidence="10">Gz</strain>
        <tissue evidence="10">Muscle</tissue>
    </source>
</reference>
<dbReference type="PANTHER" id="PTHR23037">
    <property type="entry name" value="CYTOKINE RECEPTOR"/>
    <property type="match status" value="1"/>
</dbReference>
<proteinExistence type="predicted"/>
<dbReference type="Gene3D" id="2.60.40.10">
    <property type="entry name" value="Immunoglobulins"/>
    <property type="match status" value="2"/>
</dbReference>
<gene>
    <name evidence="10" type="ORF">Q5P01_002226</name>
</gene>
<organism evidence="10 11">
    <name type="scientific">Channa striata</name>
    <name type="common">Snakehead murrel</name>
    <name type="synonym">Ophicephalus striatus</name>
    <dbReference type="NCBI Taxonomy" id="64152"/>
    <lineage>
        <taxon>Eukaryota</taxon>
        <taxon>Metazoa</taxon>
        <taxon>Chordata</taxon>
        <taxon>Craniata</taxon>
        <taxon>Vertebrata</taxon>
        <taxon>Euteleostomi</taxon>
        <taxon>Actinopterygii</taxon>
        <taxon>Neopterygii</taxon>
        <taxon>Teleostei</taxon>
        <taxon>Neoteleostei</taxon>
        <taxon>Acanthomorphata</taxon>
        <taxon>Anabantaria</taxon>
        <taxon>Anabantiformes</taxon>
        <taxon>Channoidei</taxon>
        <taxon>Channidae</taxon>
        <taxon>Channa</taxon>
    </lineage>
</organism>
<comment type="subcellular location">
    <subcellularLocation>
        <location evidence="1">Membrane</location>
        <topology evidence="1">Single-pass type I membrane protein</topology>
    </subcellularLocation>
</comment>
<dbReference type="PANTHER" id="PTHR23037:SF46">
    <property type="entry name" value="INTERLEUKIN 5 RECEPTOR SUBUNIT ALPHA"/>
    <property type="match status" value="1"/>
</dbReference>
<dbReference type="InterPro" id="IPR013783">
    <property type="entry name" value="Ig-like_fold"/>
</dbReference>
<evidence type="ECO:0000256" key="1">
    <source>
        <dbReference type="ARBA" id="ARBA00004479"/>
    </source>
</evidence>
<dbReference type="GO" id="GO:0004896">
    <property type="term" value="F:cytokine receptor activity"/>
    <property type="evidence" value="ECO:0007669"/>
    <property type="project" value="TreeGrafter"/>
</dbReference>
<evidence type="ECO:0000313" key="11">
    <source>
        <dbReference type="Proteomes" id="UP001187415"/>
    </source>
</evidence>
<sequence>MSRTFRSLNLFAFSCLFLTVQSHTGKVSPPKNVTLRWKSDFDPELSWAPPEHSVENCTYEVNLQTNHKNKFENYTNLKAPHWTNHYVMDGGFLNFSVRTVCNGHRSEAEVLSVRYPELVKNLECYFTSSTKAHCSWEAAAHTQDVRFYYWSTKDLSTNKSVSGHLKECLFYNNTKDLGTVCDLQPEDEYRLKIVVKGTVDNQLARNTFQKDLYHDVRPPPLQWNVTKSGDKFYITWNAPDIPSFLDIWEFWINYTECGTAKQEKVQGTSFELNVVHHCAYRITVVPVCKPGYCKQKKMPWSEEKYFGADTDPNALVYTAIIVPLMFAGLAALAFVCCRKNKEKVFPKVPQPRDLLSEISDNNNKITVRNLYIPAKEEENCKISLVTDPQISKPNL</sequence>
<evidence type="ECO:0000256" key="9">
    <source>
        <dbReference type="SAM" id="SignalP"/>
    </source>
</evidence>
<comment type="caution">
    <text evidence="10">The sequence shown here is derived from an EMBL/GenBank/DDBJ whole genome shotgun (WGS) entry which is preliminary data.</text>
</comment>
<evidence type="ECO:0000256" key="2">
    <source>
        <dbReference type="ARBA" id="ARBA00022692"/>
    </source>
</evidence>
<dbReference type="Proteomes" id="UP001187415">
    <property type="component" value="Unassembled WGS sequence"/>
</dbReference>
<evidence type="ECO:0000256" key="3">
    <source>
        <dbReference type="ARBA" id="ARBA00022729"/>
    </source>
</evidence>
<dbReference type="GO" id="GO:0009897">
    <property type="term" value="C:external side of plasma membrane"/>
    <property type="evidence" value="ECO:0007669"/>
    <property type="project" value="TreeGrafter"/>
</dbReference>
<feature type="signal peptide" evidence="9">
    <location>
        <begin position="1"/>
        <end position="22"/>
    </location>
</feature>
<protein>
    <recommendedName>
        <fullName evidence="12">Interleukin-13 receptor subunit alpha-1</fullName>
    </recommendedName>
</protein>
<evidence type="ECO:0008006" key="12">
    <source>
        <dbReference type="Google" id="ProtNLM"/>
    </source>
</evidence>
<keyword evidence="6" id="KW-0675">Receptor</keyword>
<name>A0AA88NSX5_CHASR</name>
<evidence type="ECO:0000256" key="5">
    <source>
        <dbReference type="ARBA" id="ARBA00023136"/>
    </source>
</evidence>
<evidence type="ECO:0000256" key="6">
    <source>
        <dbReference type="ARBA" id="ARBA00023170"/>
    </source>
</evidence>
<keyword evidence="7" id="KW-0325">Glycoprotein</keyword>
<keyword evidence="4 8" id="KW-1133">Transmembrane helix</keyword>
<feature type="transmembrane region" description="Helical" evidence="8">
    <location>
        <begin position="314"/>
        <end position="337"/>
    </location>
</feature>
<accession>A0AA88NSX5</accession>
<dbReference type="AlphaFoldDB" id="A0AA88NSX5"/>
<feature type="chain" id="PRO_5041707785" description="Interleukin-13 receptor subunit alpha-1" evidence="9">
    <location>
        <begin position="23"/>
        <end position="395"/>
    </location>
</feature>
<evidence type="ECO:0000256" key="4">
    <source>
        <dbReference type="ARBA" id="ARBA00022989"/>
    </source>
</evidence>
<dbReference type="EMBL" id="JAUPFM010000001">
    <property type="protein sequence ID" value="KAK2862693.1"/>
    <property type="molecule type" value="Genomic_DNA"/>
</dbReference>
<keyword evidence="11" id="KW-1185">Reference proteome</keyword>
<evidence type="ECO:0000313" key="10">
    <source>
        <dbReference type="EMBL" id="KAK2862693.1"/>
    </source>
</evidence>
<dbReference type="InterPro" id="IPR036116">
    <property type="entry name" value="FN3_sf"/>
</dbReference>
<keyword evidence="5 8" id="KW-0472">Membrane</keyword>
<keyword evidence="2 8" id="KW-0812">Transmembrane</keyword>
<keyword evidence="3 9" id="KW-0732">Signal</keyword>
<evidence type="ECO:0000256" key="7">
    <source>
        <dbReference type="ARBA" id="ARBA00023180"/>
    </source>
</evidence>